<dbReference type="Pfam" id="PF02515">
    <property type="entry name" value="CoA_transf_3"/>
    <property type="match status" value="1"/>
</dbReference>
<keyword evidence="3" id="KW-1185">Reference proteome</keyword>
<keyword evidence="2" id="KW-0808">Transferase</keyword>
<dbReference type="InterPro" id="IPR050483">
    <property type="entry name" value="CoA-transferase_III_domain"/>
</dbReference>
<evidence type="ECO:0000313" key="3">
    <source>
        <dbReference type="Proteomes" id="UP000683575"/>
    </source>
</evidence>
<dbReference type="EMBL" id="CP077062">
    <property type="protein sequence ID" value="QWZ07410.1"/>
    <property type="molecule type" value="Genomic_DNA"/>
</dbReference>
<dbReference type="AlphaFoldDB" id="A0A975SXT7"/>
<dbReference type="GO" id="GO:0008410">
    <property type="term" value="F:CoA-transferase activity"/>
    <property type="evidence" value="ECO:0007669"/>
    <property type="project" value="TreeGrafter"/>
</dbReference>
<organism evidence="2 3">
    <name type="scientific">Nocardioides panacis</name>
    <dbReference type="NCBI Taxonomy" id="2849501"/>
    <lineage>
        <taxon>Bacteria</taxon>
        <taxon>Bacillati</taxon>
        <taxon>Actinomycetota</taxon>
        <taxon>Actinomycetes</taxon>
        <taxon>Propionibacteriales</taxon>
        <taxon>Nocardioidaceae</taxon>
        <taxon>Nocardioides</taxon>
    </lineage>
</organism>
<dbReference type="InterPro" id="IPR003673">
    <property type="entry name" value="CoA-Trfase_fam_III"/>
</dbReference>
<proteinExistence type="predicted"/>
<name>A0A975SXT7_9ACTN</name>
<dbReference type="KEGG" id="nps:KRR39_18430"/>
<feature type="region of interest" description="Disordered" evidence="1">
    <location>
        <begin position="387"/>
        <end position="406"/>
    </location>
</feature>
<accession>A0A975SXT7</accession>
<dbReference type="PANTHER" id="PTHR48207">
    <property type="entry name" value="SUCCINATE--HYDROXYMETHYLGLUTARATE COA-TRANSFERASE"/>
    <property type="match status" value="1"/>
</dbReference>
<evidence type="ECO:0000256" key="1">
    <source>
        <dbReference type="SAM" id="MobiDB-lite"/>
    </source>
</evidence>
<gene>
    <name evidence="2" type="ORF">KRR39_18430</name>
</gene>
<dbReference type="Proteomes" id="UP000683575">
    <property type="component" value="Chromosome"/>
</dbReference>
<reference evidence="2" key="1">
    <citation type="submission" date="2021-06" db="EMBL/GenBank/DDBJ databases">
        <title>Complete genome sequence of Nocardioides sp. G188.</title>
        <authorList>
            <person name="Im W.-T."/>
        </authorList>
    </citation>
    <scope>NUCLEOTIDE SEQUENCE</scope>
    <source>
        <strain evidence="2">G188</strain>
    </source>
</reference>
<evidence type="ECO:0000313" key="2">
    <source>
        <dbReference type="EMBL" id="QWZ07410.1"/>
    </source>
</evidence>
<protein>
    <submittedName>
        <fullName evidence="2">CoA transferase</fullName>
    </submittedName>
</protein>
<sequence>MDQGTGTGAGPLEGLVVADFSRVLAGPLASMFLADLGATVVKVERPGVGDDTRSWGPPHVGSLSTYFTSVNRNKRSVTLDLTDPADLELAHTLVERSDVFIENFRPGKLADFKLDSASLLAAHPRLVYCSVTGFGSTGGAHLPGYDFVVQAVGGLMSITGAEDGEPTKVGVALVDVLTGLHATISIQAALRHRDNTGRGQLVEVNLLSSLIASLVNQGAAYINGSPPPAAMGNQHPSIAPYETLATKDNPIAVAVGNDRQFHTLARAIGRPELSGDERFRANGGRVANRRELIRELETTLRAAPVAHWTQVLQDAGIPCGPVNDIAEAIALASDLGLEPTASFTGPVGEPTIETLASPLRLSQNPVVYHRPPPQLGADTAEVREWLLGDGAEPLDADGRSKGPGRS</sequence>
<dbReference type="PANTHER" id="PTHR48207:SF3">
    <property type="entry name" value="SUCCINATE--HYDROXYMETHYLGLUTARATE COA-TRANSFERASE"/>
    <property type="match status" value="1"/>
</dbReference>
<dbReference type="RefSeq" id="WP_216938921.1">
    <property type="nucleotide sequence ID" value="NZ_CP077062.1"/>
</dbReference>